<evidence type="ECO:0000256" key="1">
    <source>
        <dbReference type="SAM" id="MobiDB-lite"/>
    </source>
</evidence>
<keyword evidence="3" id="KW-1185">Reference proteome</keyword>
<gene>
    <name evidence="2" type="ORF">N7482_009936</name>
</gene>
<feature type="region of interest" description="Disordered" evidence="1">
    <location>
        <begin position="108"/>
        <end position="164"/>
    </location>
</feature>
<comment type="caution">
    <text evidence="2">The sequence shown here is derived from an EMBL/GenBank/DDBJ whole genome shotgun (WGS) entry which is preliminary data.</text>
</comment>
<reference evidence="2" key="1">
    <citation type="submission" date="2022-11" db="EMBL/GenBank/DDBJ databases">
        <authorList>
            <person name="Petersen C."/>
        </authorList>
    </citation>
    <scope>NUCLEOTIDE SEQUENCE</scope>
    <source>
        <strain evidence="2">IBT 26290</strain>
    </source>
</reference>
<name>A0A9W9LGB9_9EURO</name>
<organism evidence="2 3">
    <name type="scientific">Penicillium canariense</name>
    <dbReference type="NCBI Taxonomy" id="189055"/>
    <lineage>
        <taxon>Eukaryota</taxon>
        <taxon>Fungi</taxon>
        <taxon>Dikarya</taxon>
        <taxon>Ascomycota</taxon>
        <taxon>Pezizomycotina</taxon>
        <taxon>Eurotiomycetes</taxon>
        <taxon>Eurotiomycetidae</taxon>
        <taxon>Eurotiales</taxon>
        <taxon>Aspergillaceae</taxon>
        <taxon>Penicillium</taxon>
    </lineage>
</organism>
<sequence length="164" mass="18109">MASLTTYTPKEPCPIWTAIWPTGSQNFKYSQRSEDLDRYRPSLLVSALAPSVWNPLDPAAIGPQITAPSTPLFCPFPQLARFQNASQRADSVTPKYGVYTHRVSRPQRLSYSAPQPACRPSISGPLLLPPSRSIPRPTPPANATTTEARVDDSNRTKPRPRLNV</sequence>
<dbReference type="GeneID" id="81431236"/>
<evidence type="ECO:0000313" key="3">
    <source>
        <dbReference type="Proteomes" id="UP001149163"/>
    </source>
</evidence>
<proteinExistence type="predicted"/>
<evidence type="ECO:0000313" key="2">
    <source>
        <dbReference type="EMBL" id="KAJ5153458.1"/>
    </source>
</evidence>
<dbReference type="EMBL" id="JAPQKN010000007">
    <property type="protein sequence ID" value="KAJ5153458.1"/>
    <property type="molecule type" value="Genomic_DNA"/>
</dbReference>
<reference evidence="2" key="2">
    <citation type="journal article" date="2023" name="IMA Fungus">
        <title>Comparative genomic study of the Penicillium genus elucidates a diverse pangenome and 15 lateral gene transfer events.</title>
        <authorList>
            <person name="Petersen C."/>
            <person name="Sorensen T."/>
            <person name="Nielsen M.R."/>
            <person name="Sondergaard T.E."/>
            <person name="Sorensen J.L."/>
            <person name="Fitzpatrick D.A."/>
            <person name="Frisvad J.C."/>
            <person name="Nielsen K.L."/>
        </authorList>
    </citation>
    <scope>NUCLEOTIDE SEQUENCE</scope>
    <source>
        <strain evidence="2">IBT 26290</strain>
    </source>
</reference>
<feature type="compositionally biased region" description="Low complexity" evidence="1">
    <location>
        <begin position="119"/>
        <end position="147"/>
    </location>
</feature>
<dbReference type="AlphaFoldDB" id="A0A9W9LGB9"/>
<dbReference type="RefSeq" id="XP_056539766.1">
    <property type="nucleotide sequence ID" value="XM_056692060.1"/>
</dbReference>
<dbReference type="Proteomes" id="UP001149163">
    <property type="component" value="Unassembled WGS sequence"/>
</dbReference>
<accession>A0A9W9LGB9</accession>
<protein>
    <submittedName>
        <fullName evidence="2">Uncharacterized protein</fullName>
    </submittedName>
</protein>